<name>A0A8J3TJB5_9ACTN</name>
<dbReference type="AlphaFoldDB" id="A0A8J3TJB5"/>
<proteinExistence type="predicted"/>
<dbReference type="Proteomes" id="UP000599074">
    <property type="component" value="Unassembled WGS sequence"/>
</dbReference>
<keyword evidence="1" id="KW-1133">Transmembrane helix</keyword>
<dbReference type="EMBL" id="BOON01000070">
    <property type="protein sequence ID" value="GII26217.1"/>
    <property type="molecule type" value="Genomic_DNA"/>
</dbReference>
<evidence type="ECO:0000313" key="3">
    <source>
        <dbReference type="Proteomes" id="UP000599074"/>
    </source>
</evidence>
<feature type="transmembrane region" description="Helical" evidence="1">
    <location>
        <begin position="29"/>
        <end position="51"/>
    </location>
</feature>
<comment type="caution">
    <text evidence="2">The sequence shown here is derived from an EMBL/GenBank/DDBJ whole genome shotgun (WGS) entry which is preliminary data.</text>
</comment>
<reference evidence="2" key="1">
    <citation type="submission" date="2021-01" db="EMBL/GenBank/DDBJ databases">
        <title>Whole genome shotgun sequence of Planosporangium mesophilum NBRC 109066.</title>
        <authorList>
            <person name="Komaki H."/>
            <person name="Tamura T."/>
        </authorList>
    </citation>
    <scope>NUCLEOTIDE SEQUENCE</scope>
    <source>
        <strain evidence="2">NBRC 109066</strain>
    </source>
</reference>
<keyword evidence="1" id="KW-0472">Membrane</keyword>
<protein>
    <submittedName>
        <fullName evidence="2">Uncharacterized protein</fullName>
    </submittedName>
</protein>
<keyword evidence="1" id="KW-0812">Transmembrane</keyword>
<feature type="transmembrane region" description="Helical" evidence="1">
    <location>
        <begin position="58"/>
        <end position="83"/>
    </location>
</feature>
<dbReference type="RefSeq" id="WP_168118014.1">
    <property type="nucleotide sequence ID" value="NZ_BOON01000070.1"/>
</dbReference>
<sequence length="86" mass="8839">MRSAVAAAAAMSVLYYVGAAAPWEQIRIGVVLTAVTAVAAVLIGLYGIFLAAPPKAKLWSWVSTATALLALTGFSAGQAFGWWPGT</sequence>
<accession>A0A8J3TJB5</accession>
<keyword evidence="3" id="KW-1185">Reference proteome</keyword>
<gene>
    <name evidence="2" type="ORF">Pme01_58140</name>
</gene>
<evidence type="ECO:0000313" key="2">
    <source>
        <dbReference type="EMBL" id="GII26217.1"/>
    </source>
</evidence>
<evidence type="ECO:0000256" key="1">
    <source>
        <dbReference type="SAM" id="Phobius"/>
    </source>
</evidence>
<organism evidence="2 3">
    <name type="scientific">Planosporangium mesophilum</name>
    <dbReference type="NCBI Taxonomy" id="689768"/>
    <lineage>
        <taxon>Bacteria</taxon>
        <taxon>Bacillati</taxon>
        <taxon>Actinomycetota</taxon>
        <taxon>Actinomycetes</taxon>
        <taxon>Micromonosporales</taxon>
        <taxon>Micromonosporaceae</taxon>
        <taxon>Planosporangium</taxon>
    </lineage>
</organism>